<dbReference type="EnsemblMetazoa" id="PPAI003516-RA">
    <property type="protein sequence ID" value="PPAI003516-PA"/>
    <property type="gene ID" value="PPAI003516"/>
</dbReference>
<evidence type="ECO:0000313" key="2">
    <source>
        <dbReference type="EnsemblMetazoa" id="PPAI003516-PA"/>
    </source>
</evidence>
<dbReference type="AlphaFoldDB" id="A0A1B0D7J3"/>
<dbReference type="VEuPathDB" id="VectorBase:PPAPM1_006158"/>
<evidence type="ECO:0000256" key="1">
    <source>
        <dbReference type="SAM" id="MobiDB-lite"/>
    </source>
</evidence>
<reference evidence="2" key="1">
    <citation type="submission" date="2022-08" db="UniProtKB">
        <authorList>
            <consortium name="EnsemblMetazoa"/>
        </authorList>
    </citation>
    <scope>IDENTIFICATION</scope>
    <source>
        <strain evidence="2">Israel</strain>
    </source>
</reference>
<name>A0A1B0D7J3_PHLPP</name>
<protein>
    <submittedName>
        <fullName evidence="2">Uncharacterized protein</fullName>
    </submittedName>
</protein>
<feature type="region of interest" description="Disordered" evidence="1">
    <location>
        <begin position="104"/>
        <end position="156"/>
    </location>
</feature>
<organism evidence="2 3">
    <name type="scientific">Phlebotomus papatasi</name>
    <name type="common">Sandfly</name>
    <dbReference type="NCBI Taxonomy" id="29031"/>
    <lineage>
        <taxon>Eukaryota</taxon>
        <taxon>Metazoa</taxon>
        <taxon>Ecdysozoa</taxon>
        <taxon>Arthropoda</taxon>
        <taxon>Hexapoda</taxon>
        <taxon>Insecta</taxon>
        <taxon>Pterygota</taxon>
        <taxon>Neoptera</taxon>
        <taxon>Endopterygota</taxon>
        <taxon>Diptera</taxon>
        <taxon>Nematocera</taxon>
        <taxon>Psychodoidea</taxon>
        <taxon>Psychodidae</taxon>
        <taxon>Phlebotomus</taxon>
        <taxon>Phlebotomus</taxon>
    </lineage>
</organism>
<proteinExistence type="predicted"/>
<dbReference type="VEuPathDB" id="VectorBase:PPAI003516"/>
<dbReference type="Proteomes" id="UP000092462">
    <property type="component" value="Unassembled WGS sequence"/>
</dbReference>
<keyword evidence="3" id="KW-1185">Reference proteome</keyword>
<dbReference type="EMBL" id="AJVK01026958">
    <property type="status" value="NOT_ANNOTATED_CDS"/>
    <property type="molecule type" value="Genomic_DNA"/>
</dbReference>
<evidence type="ECO:0000313" key="3">
    <source>
        <dbReference type="Proteomes" id="UP000092462"/>
    </source>
</evidence>
<sequence>PQDNIRLLNNLVKPSSVNRCNETDSTISNGSRAGAYSINYASDMSQKNFNADLTNPNIYHSIEDPTKEDHVYDEIKHKEEYKDIEKEYDHLDYARPGSSFKAHYHRMANSLSPPKETNLPKVSNIPNSQPPQSTSIDITPPASDNVTDEEKSEKND</sequence>
<feature type="compositionally biased region" description="Polar residues" evidence="1">
    <location>
        <begin position="120"/>
        <end position="145"/>
    </location>
</feature>
<accession>A0A1B0D7J3</accession>